<evidence type="ECO:0000256" key="1">
    <source>
        <dbReference type="SAM" id="MobiDB-lite"/>
    </source>
</evidence>
<gene>
    <name evidence="2" type="ORF">EW146_g5812</name>
</gene>
<comment type="caution">
    <text evidence="2">The sequence shown here is derived from an EMBL/GenBank/DDBJ whole genome shotgun (WGS) entry which is preliminary data.</text>
</comment>
<name>A0A4S4LRD3_9AGAM</name>
<evidence type="ECO:0000313" key="3">
    <source>
        <dbReference type="Proteomes" id="UP000310158"/>
    </source>
</evidence>
<dbReference type="AlphaFoldDB" id="A0A4S4LRD3"/>
<reference evidence="2 3" key="1">
    <citation type="submission" date="2019-02" db="EMBL/GenBank/DDBJ databases">
        <title>Genome sequencing of the rare red list fungi Bondarzewia mesenterica.</title>
        <authorList>
            <person name="Buettner E."/>
            <person name="Kellner H."/>
        </authorList>
    </citation>
    <scope>NUCLEOTIDE SEQUENCE [LARGE SCALE GENOMIC DNA]</scope>
    <source>
        <strain evidence="2 3">DSM 108281</strain>
    </source>
</reference>
<dbReference type="EMBL" id="SGPL01000270">
    <property type="protein sequence ID" value="THH14527.1"/>
    <property type="molecule type" value="Genomic_DNA"/>
</dbReference>
<evidence type="ECO:0000313" key="2">
    <source>
        <dbReference type="EMBL" id="THH14527.1"/>
    </source>
</evidence>
<dbReference type="Proteomes" id="UP000310158">
    <property type="component" value="Unassembled WGS sequence"/>
</dbReference>
<protein>
    <submittedName>
        <fullName evidence="2">Uncharacterized protein</fullName>
    </submittedName>
</protein>
<organism evidence="2 3">
    <name type="scientific">Bondarzewia mesenterica</name>
    <dbReference type="NCBI Taxonomy" id="1095465"/>
    <lineage>
        <taxon>Eukaryota</taxon>
        <taxon>Fungi</taxon>
        <taxon>Dikarya</taxon>
        <taxon>Basidiomycota</taxon>
        <taxon>Agaricomycotina</taxon>
        <taxon>Agaricomycetes</taxon>
        <taxon>Russulales</taxon>
        <taxon>Bondarzewiaceae</taxon>
        <taxon>Bondarzewia</taxon>
    </lineage>
</organism>
<dbReference type="OrthoDB" id="2685635at2759"/>
<proteinExistence type="predicted"/>
<keyword evidence="3" id="KW-1185">Reference proteome</keyword>
<sequence>MSATPGSSSTMSSPSNDQSLTARALLDTADFNLNESALYGKLTWFRDKQGDVLILRPTDNDDRHSSPTSATLGCIVDIDYDNYWLTSDGHYTGGGNYPQSFDKTKPTCYVKQPTNPALMNEFTNVIQNLRYLQDLMEPKAKSNDRSGYLVNDKSTRFKVRHPLFTNLKEITEEEKRESTSLRHELTTAGWPVETDAAKRQLDTVQTTHRVVPLPAYDIDGDLISPTIYRNMLAGATVALCIRLLHYTIKKTIPNGPTTYTDSFVADIEKIRVITAPVTVTSKKRPLALKDSTPPSERSFGKRPKTT</sequence>
<accession>A0A4S4LRD3</accession>
<feature type="region of interest" description="Disordered" evidence="1">
    <location>
        <begin position="284"/>
        <end position="306"/>
    </location>
</feature>